<dbReference type="PROSITE" id="PS50110">
    <property type="entry name" value="RESPONSE_REGULATORY"/>
    <property type="match status" value="1"/>
</dbReference>
<dbReference type="PRINTS" id="PR00344">
    <property type="entry name" value="BCTRLSENSOR"/>
</dbReference>
<dbReference type="CDD" id="cd17574">
    <property type="entry name" value="REC_OmpR"/>
    <property type="match status" value="1"/>
</dbReference>
<evidence type="ECO:0000256" key="12">
    <source>
        <dbReference type="PROSITE-ProRule" id="PRU00169"/>
    </source>
</evidence>
<dbReference type="InterPro" id="IPR011123">
    <property type="entry name" value="Y_Y_Y"/>
</dbReference>
<dbReference type="STRING" id="869213.GCA_000517085_04728"/>
<evidence type="ECO:0000256" key="5">
    <source>
        <dbReference type="ARBA" id="ARBA00022741"/>
    </source>
</evidence>
<evidence type="ECO:0000256" key="8">
    <source>
        <dbReference type="ARBA" id="ARBA00023012"/>
    </source>
</evidence>
<dbReference type="GO" id="GO:0043565">
    <property type="term" value="F:sequence-specific DNA binding"/>
    <property type="evidence" value="ECO:0007669"/>
    <property type="project" value="InterPro"/>
</dbReference>
<dbReference type="InterPro" id="IPR018060">
    <property type="entry name" value="HTH_AraC"/>
</dbReference>
<evidence type="ECO:0000256" key="1">
    <source>
        <dbReference type="ARBA" id="ARBA00000085"/>
    </source>
</evidence>
<dbReference type="FunFam" id="3.30.565.10:FF:000037">
    <property type="entry name" value="Hybrid sensor histidine kinase/response regulator"/>
    <property type="match status" value="1"/>
</dbReference>
<keyword evidence="4" id="KW-0808">Transferase</keyword>
<dbReference type="SUPFAM" id="SSF47384">
    <property type="entry name" value="Homodimeric domain of signal transducing histidine kinase"/>
    <property type="match status" value="1"/>
</dbReference>
<dbReference type="GO" id="GO:0005524">
    <property type="term" value="F:ATP binding"/>
    <property type="evidence" value="ECO:0007669"/>
    <property type="project" value="UniProtKB-KW"/>
</dbReference>
<comment type="caution">
    <text evidence="17">The sequence shown here is derived from an EMBL/GenBank/DDBJ whole genome shotgun (WGS) entry which is preliminary data.</text>
</comment>
<keyword evidence="7" id="KW-0067">ATP-binding</keyword>
<gene>
    <name evidence="17" type="ORF">JCM21142_62454</name>
</gene>
<dbReference type="OrthoDB" id="1108380at2"/>
<dbReference type="GO" id="GO:0000155">
    <property type="term" value="F:phosphorelay sensor kinase activity"/>
    <property type="evidence" value="ECO:0007669"/>
    <property type="project" value="InterPro"/>
</dbReference>
<feature type="transmembrane region" description="Helical" evidence="13">
    <location>
        <begin position="908"/>
        <end position="929"/>
    </location>
</feature>
<dbReference type="Gene3D" id="2.130.10.10">
    <property type="entry name" value="YVTN repeat-like/Quinoprotein amine dehydrogenase"/>
    <property type="match status" value="4"/>
</dbReference>
<evidence type="ECO:0000256" key="11">
    <source>
        <dbReference type="ARBA" id="ARBA00023163"/>
    </source>
</evidence>
<dbReference type="Pfam" id="PF12833">
    <property type="entry name" value="HTH_18"/>
    <property type="match status" value="1"/>
</dbReference>
<dbReference type="PROSITE" id="PS00018">
    <property type="entry name" value="EF_HAND_1"/>
    <property type="match status" value="1"/>
</dbReference>
<keyword evidence="13" id="KW-0472">Membrane</keyword>
<dbReference type="Gene3D" id="3.40.50.2300">
    <property type="match status" value="1"/>
</dbReference>
<dbReference type="Gene3D" id="3.30.565.10">
    <property type="entry name" value="Histidine kinase-like ATPase, C-terminal domain"/>
    <property type="match status" value="1"/>
</dbReference>
<dbReference type="SMART" id="SM00388">
    <property type="entry name" value="HisKA"/>
    <property type="match status" value="1"/>
</dbReference>
<evidence type="ECO:0000256" key="9">
    <source>
        <dbReference type="ARBA" id="ARBA00023015"/>
    </source>
</evidence>
<feature type="domain" description="Histidine kinase" evidence="15">
    <location>
        <begin position="955"/>
        <end position="1171"/>
    </location>
</feature>
<dbReference type="InterPro" id="IPR009057">
    <property type="entry name" value="Homeodomain-like_sf"/>
</dbReference>
<dbReference type="EMBL" id="BAMD01000030">
    <property type="protein sequence ID" value="GAF03772.1"/>
    <property type="molecule type" value="Genomic_DNA"/>
</dbReference>
<evidence type="ECO:0000259" key="16">
    <source>
        <dbReference type="PROSITE" id="PS50110"/>
    </source>
</evidence>
<keyword evidence="3 12" id="KW-0597">Phosphoprotein</keyword>
<dbReference type="SUPFAM" id="SSF63829">
    <property type="entry name" value="Calcium-dependent phosphotriesterase"/>
    <property type="match status" value="1"/>
</dbReference>
<dbReference type="Gene3D" id="1.10.10.60">
    <property type="entry name" value="Homeodomain-like"/>
    <property type="match status" value="1"/>
</dbReference>
<dbReference type="InterPro" id="IPR011110">
    <property type="entry name" value="Reg_prop"/>
</dbReference>
<dbReference type="InterPro" id="IPR003661">
    <property type="entry name" value="HisK_dim/P_dom"/>
</dbReference>
<evidence type="ECO:0000256" key="10">
    <source>
        <dbReference type="ARBA" id="ARBA00023125"/>
    </source>
</evidence>
<dbReference type="Pfam" id="PF07495">
    <property type="entry name" value="Y_Y_Y"/>
    <property type="match status" value="1"/>
</dbReference>
<dbReference type="CDD" id="cd00075">
    <property type="entry name" value="HATPase"/>
    <property type="match status" value="1"/>
</dbReference>
<reference evidence="17 18" key="1">
    <citation type="journal article" date="2014" name="Genome Announc.">
        <title>Draft Genome Sequence of Cytophaga fermentans JCM 21142T, a Facultative Anaerobe Isolated from Marine Mud.</title>
        <authorList>
            <person name="Starns D."/>
            <person name="Oshima K."/>
            <person name="Suda W."/>
            <person name="Iino T."/>
            <person name="Yuki M."/>
            <person name="Inoue J."/>
            <person name="Kitamura K."/>
            <person name="Iida T."/>
            <person name="Darby A."/>
            <person name="Hattori M."/>
            <person name="Ohkuma M."/>
        </authorList>
    </citation>
    <scope>NUCLEOTIDE SEQUENCE [LARGE SCALE GENOMIC DNA]</scope>
    <source>
        <strain evidence="17 18">JCM 21142</strain>
    </source>
</reference>
<evidence type="ECO:0000259" key="15">
    <source>
        <dbReference type="PROSITE" id="PS50109"/>
    </source>
</evidence>
<keyword evidence="13" id="KW-0812">Transmembrane</keyword>
<dbReference type="InterPro" id="IPR011006">
    <property type="entry name" value="CheY-like_superfamily"/>
</dbReference>
<evidence type="ECO:0000256" key="7">
    <source>
        <dbReference type="ARBA" id="ARBA00022840"/>
    </source>
</evidence>
<dbReference type="RefSeq" id="WP_027473883.1">
    <property type="nucleotide sequence ID" value="NZ_BAMD01000030.1"/>
</dbReference>
<keyword evidence="10" id="KW-0238">DNA-binding</keyword>
<dbReference type="Gene3D" id="2.60.40.10">
    <property type="entry name" value="Immunoglobulins"/>
    <property type="match status" value="1"/>
</dbReference>
<dbReference type="InterPro" id="IPR004358">
    <property type="entry name" value="Sig_transdc_His_kin-like_C"/>
</dbReference>
<evidence type="ECO:0000259" key="14">
    <source>
        <dbReference type="PROSITE" id="PS01124"/>
    </source>
</evidence>
<dbReference type="Pfam" id="PF02518">
    <property type="entry name" value="HATPase_c"/>
    <property type="match status" value="1"/>
</dbReference>
<evidence type="ECO:0000256" key="13">
    <source>
        <dbReference type="SAM" id="Phobius"/>
    </source>
</evidence>
<keyword evidence="8" id="KW-0902">Two-component regulatory system</keyword>
<dbReference type="eggNOG" id="COG0745">
    <property type="taxonomic scope" value="Bacteria"/>
</dbReference>
<keyword evidence="5" id="KW-0547">Nucleotide-binding</keyword>
<dbReference type="InterPro" id="IPR005467">
    <property type="entry name" value="His_kinase_dom"/>
</dbReference>
<dbReference type="Proteomes" id="UP000019402">
    <property type="component" value="Unassembled WGS sequence"/>
</dbReference>
<dbReference type="InterPro" id="IPR018247">
    <property type="entry name" value="EF_Hand_1_Ca_BS"/>
</dbReference>
<dbReference type="PANTHER" id="PTHR43547">
    <property type="entry name" value="TWO-COMPONENT HISTIDINE KINASE"/>
    <property type="match status" value="1"/>
</dbReference>
<dbReference type="Pfam" id="PF00512">
    <property type="entry name" value="HisKA"/>
    <property type="match status" value="1"/>
</dbReference>
<dbReference type="SUPFAM" id="SSF52172">
    <property type="entry name" value="CheY-like"/>
    <property type="match status" value="1"/>
</dbReference>
<dbReference type="SMART" id="SM00387">
    <property type="entry name" value="HATPase_c"/>
    <property type="match status" value="1"/>
</dbReference>
<dbReference type="PROSITE" id="PS01124">
    <property type="entry name" value="HTH_ARAC_FAMILY_2"/>
    <property type="match status" value="1"/>
</dbReference>
<keyword evidence="9" id="KW-0805">Transcription regulation</keyword>
<accession>W7Y6E5</accession>
<dbReference type="Gene3D" id="1.10.287.130">
    <property type="match status" value="1"/>
</dbReference>
<dbReference type="PROSITE" id="PS50109">
    <property type="entry name" value="HIS_KIN"/>
    <property type="match status" value="1"/>
</dbReference>
<dbReference type="InterPro" id="IPR036890">
    <property type="entry name" value="HATPase_C_sf"/>
</dbReference>
<dbReference type="InterPro" id="IPR001789">
    <property type="entry name" value="Sig_transdc_resp-reg_receiver"/>
</dbReference>
<proteinExistence type="predicted"/>
<dbReference type="SUPFAM" id="SSF46689">
    <property type="entry name" value="Homeodomain-like"/>
    <property type="match status" value="2"/>
</dbReference>
<protein>
    <recommendedName>
        <fullName evidence="2">histidine kinase</fullName>
        <ecNumber evidence="2">2.7.13.3</ecNumber>
    </recommendedName>
</protein>
<evidence type="ECO:0000256" key="3">
    <source>
        <dbReference type="ARBA" id="ARBA00022553"/>
    </source>
</evidence>
<evidence type="ECO:0000256" key="2">
    <source>
        <dbReference type="ARBA" id="ARBA00012438"/>
    </source>
</evidence>
<dbReference type="SUPFAM" id="SSF101898">
    <property type="entry name" value="NHL repeat"/>
    <property type="match status" value="1"/>
</dbReference>
<organism evidence="17 18">
    <name type="scientific">Saccharicrinis fermentans DSM 9555 = JCM 21142</name>
    <dbReference type="NCBI Taxonomy" id="869213"/>
    <lineage>
        <taxon>Bacteria</taxon>
        <taxon>Pseudomonadati</taxon>
        <taxon>Bacteroidota</taxon>
        <taxon>Bacteroidia</taxon>
        <taxon>Marinilabiliales</taxon>
        <taxon>Marinilabiliaceae</taxon>
        <taxon>Saccharicrinis</taxon>
    </lineage>
</organism>
<dbReference type="InterPro" id="IPR013783">
    <property type="entry name" value="Ig-like_fold"/>
</dbReference>
<dbReference type="CDD" id="cd00082">
    <property type="entry name" value="HisKA"/>
    <property type="match status" value="1"/>
</dbReference>
<dbReference type="FunFam" id="2.60.40.10:FF:000791">
    <property type="entry name" value="Two-component system sensor histidine kinase/response regulator"/>
    <property type="match status" value="1"/>
</dbReference>
<dbReference type="PANTHER" id="PTHR43547:SF2">
    <property type="entry name" value="HYBRID SIGNAL TRANSDUCTION HISTIDINE KINASE C"/>
    <property type="match status" value="1"/>
</dbReference>
<dbReference type="InterPro" id="IPR003594">
    <property type="entry name" value="HATPase_dom"/>
</dbReference>
<dbReference type="InterPro" id="IPR015943">
    <property type="entry name" value="WD40/YVTN_repeat-like_dom_sf"/>
</dbReference>
<dbReference type="SMART" id="SM00448">
    <property type="entry name" value="REC"/>
    <property type="match status" value="1"/>
</dbReference>
<dbReference type="Pfam" id="PF00072">
    <property type="entry name" value="Response_reg"/>
    <property type="match status" value="1"/>
</dbReference>
<dbReference type="GO" id="GO:0003700">
    <property type="term" value="F:DNA-binding transcription factor activity"/>
    <property type="evidence" value="ECO:0007669"/>
    <property type="project" value="InterPro"/>
</dbReference>
<keyword evidence="6" id="KW-0418">Kinase</keyword>
<dbReference type="InterPro" id="IPR036097">
    <property type="entry name" value="HisK_dim/P_sf"/>
</dbReference>
<evidence type="ECO:0000313" key="18">
    <source>
        <dbReference type="Proteomes" id="UP000019402"/>
    </source>
</evidence>
<dbReference type="InterPro" id="IPR018062">
    <property type="entry name" value="HTH_AraC-typ_CS"/>
</dbReference>
<dbReference type="PROSITE" id="PS00041">
    <property type="entry name" value="HTH_ARAC_FAMILY_1"/>
    <property type="match status" value="1"/>
</dbReference>
<dbReference type="eggNOG" id="COG5002">
    <property type="taxonomic scope" value="Bacteria"/>
</dbReference>
<dbReference type="FunFam" id="1.10.287.130:FF:000045">
    <property type="entry name" value="Two-component system sensor histidine kinase/response regulator"/>
    <property type="match status" value="1"/>
</dbReference>
<sequence length="1460" mass="168241">MRNIKKQFLLYTILIISLISNAQDIYRFEHFDTKDGLSQSSVSSILCDKKGFLWIGTRNGLNRYDGFNFKIYNQQSEGKNNFTNNRIIKLWQDSLDYIWLETYDHYFHSFNPRREVFTSFPDYNDPDFNKVKQSSFFLQYSTNEVWVGTSGRGIYYLKHQPSDDAYERFRISDKGRYTITNNNVRFILADKDSNIWVGTQHGINLLPHKDFRKNTFNFQHLFIHYSFHSAVETNQEIWFSTEKYGIVVYNKNTSSYRILSNSNSSFIQSNHILKLFKSPSQDIFIASKNHGLTMVHPSNHKWKNIDIHGYNVDNIYFDYYNNAWITTDKYGLTRYDITKDTSETYQIAKHKAITDLERHVFYEDRDSNLWIGLHGGALSFYDRKNNTFINHSNELSNDHSIASDIVHCITEDKTGLMWVGTGQYKGGLEKVIKKNPAFHHILLKKNIQQITDNLVRSITQDPNGCIWTGTKSGELYVIDEDLQEVIRYDANKPIAPGFTNTNIYTIFFDNNHYVWIGSKGHGLFVSTSPLPPKTTDYTHLRFINYQHAAKNPYSLCNNNIYSIKQDPLHNIWIGTFGNGISITNAHTINSLEFENYNSNNSTLSNNLVRDIEVDTDSNIWVATSFGLNVLPMDSLSNHNIKFRSFFKDINSDNSLNYNDIIEIYEDSKKRLWFGTSGGGVSTIQLPLCDSPIFSTLTSKGNGLSNNAVFGILEDLNHKIWFSTEYGLNRYDNEKHSIEIFNTKNGLSFNSFSENTSCKLKDGALLFGGTHGIELLHPNMIDIPNIQCNIEFTNFQLFNKDVVIGKSKSPLNKSITFTKEIQLSHKQSSFSIQYRALDFLDPEKTQYAFILKGFEHDWNYVGNQTKATYTNLPHGMYTFMVKNTNRNGQWTTHYKTLTIEILPPWWKSFWAYSIYAIILIMLLMIVRSIVLRVQKYRNDLLLEKKINELKLRFFTNISHEIRTPLTLILGPLEDILEENTIGEHIQKQLILMRKNTKRMLQLVNQLLDFRRIQNNKMTLKVQEIDLNEFAQDIYTSFIPLAKHNGIRFKINPYHERINIWADIIQIDSILYNLISNALKYTPRGKQVSITIFTDTEADTAKIQVIDEGPGIPNDHIADIFSRYVILNNNSNMSSGIGLSLAFELAKLHGGNIELKSEVGKGSTFCLSLPLNKQVILEKANVSAIENTNISPVANHDEELIMNPQHLEQKPIDKNIDTILIVEDNTSIASYIKDKLSYNYNCFVAGNGIQGLQLAEVHNPDVIITDIMMPELDGIEMTKKLKENFSTCHIPIIMMTAKCDTRDKISGFETGAEAYITKPLNSSYLKAVIHSLIKQRKLVISKFRDNKTIDPKTLKVNTKDEKFMQDLMKYIETNYSKDLGVEGVAEHFFVSRTVFYNKVKGLTGLSPLEYIRQVKLKIALELLQKGYTVADAAFKIGYTDAKYFSKQFKMMFGYPPSKVKHH</sequence>
<dbReference type="SUPFAM" id="SSF55874">
    <property type="entry name" value="ATPase domain of HSP90 chaperone/DNA topoisomerase II/histidine kinase"/>
    <property type="match status" value="1"/>
</dbReference>
<dbReference type="SMART" id="SM00342">
    <property type="entry name" value="HTH_ARAC"/>
    <property type="match status" value="1"/>
</dbReference>
<keyword evidence="18" id="KW-1185">Reference proteome</keyword>
<dbReference type="EC" id="2.7.13.3" evidence="2"/>
<feature type="modified residue" description="4-aspartylphosphate" evidence="12">
    <location>
        <position position="1264"/>
    </location>
</feature>
<keyword evidence="13" id="KW-1133">Transmembrane helix</keyword>
<feature type="domain" description="HTH araC/xylS-type" evidence="14">
    <location>
        <begin position="1363"/>
        <end position="1460"/>
    </location>
</feature>
<evidence type="ECO:0000256" key="6">
    <source>
        <dbReference type="ARBA" id="ARBA00022777"/>
    </source>
</evidence>
<keyword evidence="11" id="KW-0804">Transcription</keyword>
<evidence type="ECO:0000313" key="17">
    <source>
        <dbReference type="EMBL" id="GAF03772.1"/>
    </source>
</evidence>
<feature type="domain" description="Response regulatory" evidence="16">
    <location>
        <begin position="1216"/>
        <end position="1331"/>
    </location>
</feature>
<dbReference type="Pfam" id="PF07494">
    <property type="entry name" value="Reg_prop"/>
    <property type="match status" value="5"/>
</dbReference>
<name>W7Y6E5_9BACT</name>
<comment type="catalytic activity">
    <reaction evidence="1">
        <text>ATP + protein L-histidine = ADP + protein N-phospho-L-histidine.</text>
        <dbReference type="EC" id="2.7.13.3"/>
    </reaction>
</comment>
<evidence type="ECO:0000256" key="4">
    <source>
        <dbReference type="ARBA" id="ARBA00022679"/>
    </source>
</evidence>
<dbReference type="eggNOG" id="COG3292">
    <property type="taxonomic scope" value="Bacteria"/>
</dbReference>